<name>V4UAI2_CITCL</name>
<gene>
    <name evidence="1" type="ORF">CICLE_v10017210mg</name>
</gene>
<dbReference type="EMBL" id="KI536312">
    <property type="protein sequence ID" value="ESR59226.1"/>
    <property type="molecule type" value="Genomic_DNA"/>
</dbReference>
<evidence type="ECO:0000313" key="2">
    <source>
        <dbReference type="Proteomes" id="UP000030687"/>
    </source>
</evidence>
<accession>V4UAI2</accession>
<evidence type="ECO:0000313" key="1">
    <source>
        <dbReference type="EMBL" id="ESR59226.1"/>
    </source>
</evidence>
<dbReference type="Proteomes" id="UP000030687">
    <property type="component" value="Unassembled WGS sequence"/>
</dbReference>
<dbReference type="AlphaFoldDB" id="V4UAI2"/>
<dbReference type="InParanoid" id="V4UAI2"/>
<protein>
    <submittedName>
        <fullName evidence="1">Uncharacterized protein</fullName>
    </submittedName>
</protein>
<proteinExistence type="predicted"/>
<reference evidence="1 2" key="1">
    <citation type="submission" date="2013-10" db="EMBL/GenBank/DDBJ databases">
        <authorList>
            <consortium name="International Citrus Genome Consortium"/>
            <person name="Jenkins J."/>
            <person name="Schmutz J."/>
            <person name="Prochnik S."/>
            <person name="Rokhsar D."/>
            <person name="Gmitter F."/>
            <person name="Ollitrault P."/>
            <person name="Machado M."/>
            <person name="Talon M."/>
            <person name="Wincker P."/>
            <person name="Jaillon O."/>
            <person name="Morgante M."/>
        </authorList>
    </citation>
    <scope>NUCLEOTIDE SEQUENCE</scope>
    <source>
        <strain evidence="2">cv. Clemenules</strain>
    </source>
</reference>
<dbReference type="KEGG" id="cic:CICLE_v10017210mg"/>
<organism evidence="1 2">
    <name type="scientific">Citrus clementina</name>
    <name type="common">Clementine</name>
    <name type="synonym">Citrus deliciosa x Citrus sinensis</name>
    <dbReference type="NCBI Taxonomy" id="85681"/>
    <lineage>
        <taxon>Eukaryota</taxon>
        <taxon>Viridiplantae</taxon>
        <taxon>Streptophyta</taxon>
        <taxon>Embryophyta</taxon>
        <taxon>Tracheophyta</taxon>
        <taxon>Spermatophyta</taxon>
        <taxon>Magnoliopsida</taxon>
        <taxon>eudicotyledons</taxon>
        <taxon>Gunneridae</taxon>
        <taxon>Pentapetalae</taxon>
        <taxon>rosids</taxon>
        <taxon>malvids</taxon>
        <taxon>Sapindales</taxon>
        <taxon>Rutaceae</taxon>
        <taxon>Aurantioideae</taxon>
        <taxon>Citrus</taxon>
    </lineage>
</organism>
<keyword evidence="2" id="KW-1185">Reference proteome</keyword>
<dbReference type="Gramene" id="ESR59226">
    <property type="protein sequence ID" value="ESR59226"/>
    <property type="gene ID" value="CICLE_v10017210mg"/>
</dbReference>
<sequence length="117" mass="12534">MENEIHPTLSTNSFVLTIKEVTVASKHTHSPHNSHANSQNASWDCSTANALSLSLAPWVSPHPASHASHCSLLRLSLSLAVGLSTFDRWLSLSAPSTAVASLSRLHLSSPAVTDSWR</sequence>